<organism evidence="2 3">
    <name type="scientific">Metallosphaera yellowstonensis MK1</name>
    <dbReference type="NCBI Taxonomy" id="671065"/>
    <lineage>
        <taxon>Archaea</taxon>
        <taxon>Thermoproteota</taxon>
        <taxon>Thermoprotei</taxon>
        <taxon>Sulfolobales</taxon>
        <taxon>Sulfolobaceae</taxon>
        <taxon>Metallosphaera</taxon>
    </lineage>
</organism>
<dbReference type="PANTHER" id="PTHR23520">
    <property type="entry name" value="TRANSPORTER, PUTATIVE (AFU_ORTHOLOGUE AFUA_3G04000)-RELATED"/>
    <property type="match status" value="1"/>
</dbReference>
<reference evidence="2 3" key="1">
    <citation type="submission" date="2012-01" db="EMBL/GenBank/DDBJ databases">
        <title>Improved High-Quality Draft sequence of Metallosphaera yellowstonensis MK1.</title>
        <authorList>
            <consortium name="US DOE Joint Genome Institute"/>
            <person name="Lucas S."/>
            <person name="Han J."/>
            <person name="Cheng J.-F."/>
            <person name="Goodwin L."/>
            <person name="Pitluck S."/>
            <person name="Peters L."/>
            <person name="Teshima H."/>
            <person name="Detter J.C."/>
            <person name="Han C."/>
            <person name="Tapia R."/>
            <person name="Land M."/>
            <person name="Hauser L."/>
            <person name="Kyrpides N."/>
            <person name="Kozubal M."/>
            <person name="Macur R.E."/>
            <person name="Jay Z."/>
            <person name="Inskeep W."/>
            <person name="Woyke T."/>
        </authorList>
    </citation>
    <scope>NUCLEOTIDE SEQUENCE [LARGE SCALE GENOMIC DNA]</scope>
    <source>
        <strain evidence="2 3">MK1</strain>
    </source>
</reference>
<dbReference type="InterPro" id="IPR011701">
    <property type="entry name" value="MFS"/>
</dbReference>
<accession>H2C1N8</accession>
<dbReference type="Gene3D" id="1.20.1250.20">
    <property type="entry name" value="MFS general substrate transporter like domains"/>
    <property type="match status" value="1"/>
</dbReference>
<feature type="transmembrane region" description="Helical" evidence="1">
    <location>
        <begin position="12"/>
        <end position="32"/>
    </location>
</feature>
<dbReference type="eggNOG" id="arCOG00132">
    <property type="taxonomic scope" value="Archaea"/>
</dbReference>
<proteinExistence type="predicted"/>
<dbReference type="EMBL" id="JH597761">
    <property type="protein sequence ID" value="EHP70159.1"/>
    <property type="molecule type" value="Genomic_DNA"/>
</dbReference>
<dbReference type="HOGENOM" id="CLU_1163822_0_0_2"/>
<dbReference type="AlphaFoldDB" id="H2C1N8"/>
<gene>
    <name evidence="2" type="ORF">MetMK1DRAFT_00006610</name>
</gene>
<evidence type="ECO:0000256" key="1">
    <source>
        <dbReference type="SAM" id="Phobius"/>
    </source>
</evidence>
<dbReference type="InterPro" id="IPR036259">
    <property type="entry name" value="MFS_trans_sf"/>
</dbReference>
<feature type="transmembrane region" description="Helical" evidence="1">
    <location>
        <begin position="63"/>
        <end position="86"/>
    </location>
</feature>
<evidence type="ECO:0000313" key="2">
    <source>
        <dbReference type="EMBL" id="EHP70159.1"/>
    </source>
</evidence>
<keyword evidence="1" id="KW-0472">Membrane</keyword>
<dbReference type="SUPFAM" id="SSF103473">
    <property type="entry name" value="MFS general substrate transporter"/>
    <property type="match status" value="1"/>
</dbReference>
<protein>
    <submittedName>
        <fullName evidence="2">Sugar phosphate permease</fullName>
    </submittedName>
</protein>
<dbReference type="GO" id="GO:0022857">
    <property type="term" value="F:transmembrane transporter activity"/>
    <property type="evidence" value="ECO:0007669"/>
    <property type="project" value="InterPro"/>
</dbReference>
<feature type="transmembrane region" description="Helical" evidence="1">
    <location>
        <begin position="200"/>
        <end position="225"/>
    </location>
</feature>
<sequence>MLSDFVTNNVIIIAKFAYIFYIIMSIFLVIVYKNITNIETDHGKMSTKLLGLLLYPDLRNLSVLFALDALGGSLITQSLLTLWFYLKYHVPVTSLGILFGISSIVTAISLIIAPLIAERIGNLRTMVFTHIISNIFLILIPFMNSFNWAVIFLFLRQSFSQMDVPSRQAFVSQIFNDEERVKVFAITNIFRNVSSLPGPVLVGFMLSLRLLYLPFLVSGIIKLGYDSTLYKLYKNKVR</sequence>
<dbReference type="Proteomes" id="UP000003980">
    <property type="component" value="Unassembled WGS sequence"/>
</dbReference>
<keyword evidence="3" id="KW-1185">Reference proteome</keyword>
<name>H2C1N8_9CREN</name>
<dbReference type="STRING" id="671065.MetMK1DRAFT_00006610"/>
<feature type="transmembrane region" description="Helical" evidence="1">
    <location>
        <begin position="128"/>
        <end position="155"/>
    </location>
</feature>
<keyword evidence="1" id="KW-0812">Transmembrane</keyword>
<keyword evidence="1" id="KW-1133">Transmembrane helix</keyword>
<feature type="transmembrane region" description="Helical" evidence="1">
    <location>
        <begin position="92"/>
        <end position="116"/>
    </location>
</feature>
<dbReference type="PANTHER" id="PTHR23520:SF5">
    <property type="entry name" value="TRANSPORTER, PUTATIVE (AFU_ORTHOLOGUE AFUA_3G04000)-RELATED"/>
    <property type="match status" value="1"/>
</dbReference>
<evidence type="ECO:0000313" key="3">
    <source>
        <dbReference type="Proteomes" id="UP000003980"/>
    </source>
</evidence>
<dbReference type="Pfam" id="PF07690">
    <property type="entry name" value="MFS_1"/>
    <property type="match status" value="1"/>
</dbReference>